<evidence type="ECO:0000313" key="2">
    <source>
        <dbReference type="Proteomes" id="UP000265431"/>
    </source>
</evidence>
<name>A0A399R0V7_9PROT</name>
<sequence>MKFILGAILVLGSVSFTPIIGKAHAQFGAANCRDGNCTNRRYRTSNAISVMVSKEGQDRLCAMWVADPAPGVFTLRRDSGLSRGDLSTAPNHLIGVYSSEGIAFHHPVTNVQGSTSYEFAGGVPVTKTYEDEGCLAEISYGRTSYDLEASDRRVQVDRLIFNRRSDGLIAVRLVDEDNGNKEVARWVYERTADHRFTNTPMPTARAGALPTRIHFVPGGAYARPSGQRRRTSTAVRMVDKESVCSVAASDDQNVTQESCMRDTDHFVFGQ</sequence>
<dbReference type="RefSeq" id="WP_119379610.1">
    <property type="nucleotide sequence ID" value="NZ_QWGB01000005.1"/>
</dbReference>
<keyword evidence="2" id="KW-1185">Reference proteome</keyword>
<gene>
    <name evidence="1" type="ORF">D1224_09345</name>
</gene>
<organism evidence="1 2">
    <name type="scientific">Henriciella barbarensis</name>
    <dbReference type="NCBI Taxonomy" id="86342"/>
    <lineage>
        <taxon>Bacteria</taxon>
        <taxon>Pseudomonadati</taxon>
        <taxon>Pseudomonadota</taxon>
        <taxon>Alphaproteobacteria</taxon>
        <taxon>Hyphomonadales</taxon>
        <taxon>Hyphomonadaceae</taxon>
        <taxon>Henriciella</taxon>
    </lineage>
</organism>
<reference evidence="1 2" key="1">
    <citation type="submission" date="2018-08" db="EMBL/GenBank/DDBJ databases">
        <title>Henriciella mobilis sp. nov., isolated from seawater.</title>
        <authorList>
            <person name="Cheng H."/>
            <person name="Wu Y.-H."/>
            <person name="Xu X.-W."/>
            <person name="Guo L.-L."/>
        </authorList>
    </citation>
    <scope>NUCLEOTIDE SEQUENCE [LARGE SCALE GENOMIC DNA]</scope>
    <source>
        <strain evidence="1 2">CCUG66934</strain>
    </source>
</reference>
<accession>A0A399R0V7</accession>
<evidence type="ECO:0000313" key="1">
    <source>
        <dbReference type="EMBL" id="RIJ24421.1"/>
    </source>
</evidence>
<protein>
    <submittedName>
        <fullName evidence="1">Uncharacterized protein</fullName>
    </submittedName>
</protein>
<dbReference type="Proteomes" id="UP000265431">
    <property type="component" value="Unassembled WGS sequence"/>
</dbReference>
<comment type="caution">
    <text evidence="1">The sequence shown here is derived from an EMBL/GenBank/DDBJ whole genome shotgun (WGS) entry which is preliminary data.</text>
</comment>
<dbReference type="AlphaFoldDB" id="A0A399R0V7"/>
<proteinExistence type="predicted"/>
<dbReference type="EMBL" id="QWGB01000005">
    <property type="protein sequence ID" value="RIJ24421.1"/>
    <property type="molecule type" value="Genomic_DNA"/>
</dbReference>